<dbReference type="Pfam" id="PF00233">
    <property type="entry name" value="PDEase_I"/>
    <property type="match status" value="1"/>
</dbReference>
<dbReference type="PANTHER" id="PTHR11920:SF335">
    <property type="entry name" value="GUANYLATE CYCLASE"/>
    <property type="match status" value="1"/>
</dbReference>
<reference evidence="11 12" key="1">
    <citation type="journal article" date="2015" name="Plant Cell">
        <title>Oil accumulation by the oleaginous diatom Fistulifera solaris as revealed by the genome and transcriptome.</title>
        <authorList>
            <person name="Tanaka T."/>
            <person name="Maeda Y."/>
            <person name="Veluchamy A."/>
            <person name="Tanaka M."/>
            <person name="Abida H."/>
            <person name="Marechal E."/>
            <person name="Bowler C."/>
            <person name="Muto M."/>
            <person name="Sunaga Y."/>
            <person name="Tanaka M."/>
            <person name="Yoshino T."/>
            <person name="Taniguchi T."/>
            <person name="Fukuda Y."/>
            <person name="Nemoto M."/>
            <person name="Matsumoto M."/>
            <person name="Wong P.S."/>
            <person name="Aburatani S."/>
            <person name="Fujibuchi W."/>
        </authorList>
    </citation>
    <scope>NUCLEOTIDE SEQUENCE [LARGE SCALE GENOMIC DNA]</scope>
    <source>
        <strain evidence="11 12">JPCC DA0580</strain>
    </source>
</reference>
<comment type="subcellular location">
    <subcellularLocation>
        <location evidence="1">Membrane</location>
    </subcellularLocation>
</comment>
<dbReference type="Pfam" id="PF13460">
    <property type="entry name" value="NAD_binding_10"/>
    <property type="match status" value="1"/>
</dbReference>
<feature type="domain" description="Guanylate cyclase" evidence="9">
    <location>
        <begin position="392"/>
        <end position="526"/>
    </location>
</feature>
<feature type="domain" description="PDEase" evidence="10">
    <location>
        <begin position="623"/>
        <end position="846"/>
    </location>
</feature>
<dbReference type="Gene3D" id="3.40.50.720">
    <property type="entry name" value="NAD(P)-binding Rossmann-like Domain"/>
    <property type="match status" value="1"/>
</dbReference>
<dbReference type="InterPro" id="IPR001054">
    <property type="entry name" value="A/G_cyclase"/>
</dbReference>
<dbReference type="InterPro" id="IPR016040">
    <property type="entry name" value="NAD(P)-bd_dom"/>
</dbReference>
<dbReference type="CDD" id="cd07302">
    <property type="entry name" value="CHD"/>
    <property type="match status" value="1"/>
</dbReference>
<keyword evidence="4 8" id="KW-1133">Transmembrane helix</keyword>
<dbReference type="GO" id="GO:0001653">
    <property type="term" value="F:peptide receptor activity"/>
    <property type="evidence" value="ECO:0007669"/>
    <property type="project" value="TreeGrafter"/>
</dbReference>
<protein>
    <recommendedName>
        <fullName evidence="13">Phosphodiesterase</fullName>
    </recommendedName>
</protein>
<dbReference type="InterPro" id="IPR036971">
    <property type="entry name" value="PDEase_catalytic_dom_sf"/>
</dbReference>
<dbReference type="PROSITE" id="PS51845">
    <property type="entry name" value="PDEASE_I_2"/>
    <property type="match status" value="1"/>
</dbReference>
<dbReference type="OrthoDB" id="419598at2759"/>
<dbReference type="EMBL" id="BDSP01000283">
    <property type="protein sequence ID" value="GAX28902.1"/>
    <property type="molecule type" value="Genomic_DNA"/>
</dbReference>
<evidence type="ECO:0000256" key="3">
    <source>
        <dbReference type="ARBA" id="ARBA00022741"/>
    </source>
</evidence>
<keyword evidence="3" id="KW-0547">Nucleotide-binding</keyword>
<evidence type="ECO:0000259" key="10">
    <source>
        <dbReference type="PROSITE" id="PS51845"/>
    </source>
</evidence>
<dbReference type="GO" id="GO:0007168">
    <property type="term" value="P:receptor guanylyl cyclase signaling pathway"/>
    <property type="evidence" value="ECO:0007669"/>
    <property type="project" value="TreeGrafter"/>
</dbReference>
<feature type="region of interest" description="Disordered" evidence="7">
    <location>
        <begin position="1"/>
        <end position="26"/>
    </location>
</feature>
<dbReference type="Gene3D" id="3.30.70.1230">
    <property type="entry name" value="Nucleotide cyclase"/>
    <property type="match status" value="1"/>
</dbReference>
<keyword evidence="12" id="KW-1185">Reference proteome</keyword>
<dbReference type="Gene3D" id="1.10.1300.10">
    <property type="entry name" value="3'5'-cyclic nucleotide phosphodiesterase, catalytic domain"/>
    <property type="match status" value="1"/>
</dbReference>
<dbReference type="InterPro" id="IPR029787">
    <property type="entry name" value="Nucleotide_cyclase"/>
</dbReference>
<dbReference type="GO" id="GO:0000166">
    <property type="term" value="F:nucleotide binding"/>
    <property type="evidence" value="ECO:0007669"/>
    <property type="project" value="UniProtKB-KW"/>
</dbReference>
<comment type="caution">
    <text evidence="11">The sequence shown here is derived from an EMBL/GenBank/DDBJ whole genome shotgun (WGS) entry which is preliminary data.</text>
</comment>
<proteinExistence type="predicted"/>
<dbReference type="InParanoid" id="A0A1Z5KS36"/>
<dbReference type="InterPro" id="IPR036291">
    <property type="entry name" value="NAD(P)-bd_dom_sf"/>
</dbReference>
<dbReference type="SUPFAM" id="SSF109604">
    <property type="entry name" value="HD-domain/PDEase-like"/>
    <property type="match status" value="1"/>
</dbReference>
<dbReference type="SMART" id="SM00471">
    <property type="entry name" value="HDc"/>
    <property type="match status" value="1"/>
</dbReference>
<dbReference type="InterPro" id="IPR003607">
    <property type="entry name" value="HD/PDEase_dom"/>
</dbReference>
<evidence type="ECO:0000256" key="6">
    <source>
        <dbReference type="ARBA" id="ARBA00023239"/>
    </source>
</evidence>
<evidence type="ECO:0008006" key="13">
    <source>
        <dbReference type="Google" id="ProtNLM"/>
    </source>
</evidence>
<dbReference type="Pfam" id="PF00211">
    <property type="entry name" value="Guanylate_cyc"/>
    <property type="match status" value="1"/>
</dbReference>
<evidence type="ECO:0000256" key="4">
    <source>
        <dbReference type="ARBA" id="ARBA00022989"/>
    </source>
</evidence>
<dbReference type="InterPro" id="IPR002073">
    <property type="entry name" value="PDEase_catalytic_dom"/>
</dbReference>
<feature type="transmembrane region" description="Helical" evidence="8">
    <location>
        <begin position="56"/>
        <end position="77"/>
    </location>
</feature>
<dbReference type="SUPFAM" id="SSF51735">
    <property type="entry name" value="NAD(P)-binding Rossmann-fold domains"/>
    <property type="match status" value="1"/>
</dbReference>
<evidence type="ECO:0000256" key="5">
    <source>
        <dbReference type="ARBA" id="ARBA00023136"/>
    </source>
</evidence>
<dbReference type="GO" id="GO:0004383">
    <property type="term" value="F:guanylate cyclase activity"/>
    <property type="evidence" value="ECO:0007669"/>
    <property type="project" value="TreeGrafter"/>
</dbReference>
<keyword evidence="5 8" id="KW-0472">Membrane</keyword>
<dbReference type="PANTHER" id="PTHR11920">
    <property type="entry name" value="GUANYLYL CYCLASE"/>
    <property type="match status" value="1"/>
</dbReference>
<dbReference type="CDD" id="cd05243">
    <property type="entry name" value="SDR_a5"/>
    <property type="match status" value="1"/>
</dbReference>
<dbReference type="SMART" id="SM00044">
    <property type="entry name" value="CYCc"/>
    <property type="match status" value="1"/>
</dbReference>
<keyword evidence="6" id="KW-0456">Lyase</keyword>
<dbReference type="GO" id="GO:0005886">
    <property type="term" value="C:plasma membrane"/>
    <property type="evidence" value="ECO:0007669"/>
    <property type="project" value="TreeGrafter"/>
</dbReference>
<evidence type="ECO:0000313" key="11">
    <source>
        <dbReference type="EMBL" id="GAX28902.1"/>
    </source>
</evidence>
<keyword evidence="2 8" id="KW-0812">Transmembrane</keyword>
<accession>A0A1Z5KS36</accession>
<evidence type="ECO:0000256" key="1">
    <source>
        <dbReference type="ARBA" id="ARBA00004370"/>
    </source>
</evidence>
<dbReference type="GO" id="GO:0004114">
    <property type="term" value="F:3',5'-cyclic-nucleotide phosphodiesterase activity"/>
    <property type="evidence" value="ECO:0007669"/>
    <property type="project" value="InterPro"/>
</dbReference>
<dbReference type="SUPFAM" id="SSF55073">
    <property type="entry name" value="Nucleotide cyclase"/>
    <property type="match status" value="1"/>
</dbReference>
<evidence type="ECO:0000313" key="12">
    <source>
        <dbReference type="Proteomes" id="UP000198406"/>
    </source>
</evidence>
<organism evidence="11 12">
    <name type="scientific">Fistulifera solaris</name>
    <name type="common">Oleaginous diatom</name>
    <dbReference type="NCBI Taxonomy" id="1519565"/>
    <lineage>
        <taxon>Eukaryota</taxon>
        <taxon>Sar</taxon>
        <taxon>Stramenopiles</taxon>
        <taxon>Ochrophyta</taxon>
        <taxon>Bacillariophyta</taxon>
        <taxon>Bacillariophyceae</taxon>
        <taxon>Bacillariophycidae</taxon>
        <taxon>Naviculales</taxon>
        <taxon>Naviculaceae</taxon>
        <taxon>Fistulifera</taxon>
    </lineage>
</organism>
<sequence length="1328" mass="147885">MKDEDDHSWSVDGGESSDGENHRPYGMDTIEDEKAEEAAVAELTRRETRGVQMWRIFTMLTLVAVSVAVSTITFRLLQDQDIDEFNDSYTFFAAAIRNSVESHVRDIFSAGEMVAGQVTKAATEKGETFPFVTVNLFEVVGRQAREMSGVDEMMWSPMVDSDQYDAWTNYSAANIDWMEECPWSPIWQISPPPNNTFVINIDMLAFGTQILHDAVKMFCTALMSEVIATTDPMAAPRCVVVHPVYESLFNKDTAEIVGHMYSLFPWDAYLKNLLPEGVSGITAVLRNSCGQAFTYTLDGTWATFIGFGDKHDTRYDHMETIVPFYDVAHSYGEKDLSKQENEEKKGLNGKSRLKTFLSTGTEQDNEMGDGGDGNEDYMYKTKPIADLFPETTILFADLAGFTAWSSMREPTQVFILLETIYKAMDDIAKARRVFKVETVGDCYVAVTGLPDPRKDHAVAMCRFALDCVQKMDVLTRKLEVILGPDTTDLKMRVGLHSGPVTAGVLRGERSRFQLFGDTMNTASRMESNGLPGKIHISRETACLLIAAGKEHWVTPREEKVVAKGKGELQTYWLVTTKASNHTQSDTASSDNSGDHDGALVADLPFDKASPAMDEKTDRLVKWNVEVLAALLKKVVARRKDIVNTKESARTASASKVMTTPLEEVQEIIRMPVFKRGKGSEMKEEDLSNVVLEQLREYVSAIASMYRSNPFHNFEHASHVTMSVVKLLSRIVAPDVDAVNSDLESTLHDYTYGITSDPLTQFAYVLSALIHDVDHPGVPNTQLAIENPQLAKFYKDKSLAEQNSVDLSWELLQDSNFNDLRLAICPTEYDRIRFRQLVVNSVMATDIMDKDLKNLRNKRWEKAFAGQNHEESVNDAVDRKAKIVIEHLIQASDVSHTMQHWHIYTKWNQRLFEEMYSTYIQGRSANDPSENWYKGEIGFFDFYIIPLAKKLRECGVFGVLSDEYLNYAEKNRQEWEARGMEVVANMIEAAHKKFGTNRIGTGTCYSFRHVRRPVGVVIRALIFWERRDSFNRASTLIIVHYTSFKRYTCPFSRVIFQQYTFYFSPIMSPISSLLVLLLVTSTSAFTMTPPPSPRGSSTALAAYKKVFVAGGSRGVGRCLVDQLIASGRQVVALVRKEEDAGLLNALEGCTAIVGDAFDQKTVENAMDGCDAAITTLGGSTADQGQRIDYDGNNNVIESAGILGVTRVILVTSIGCGSSKEAAPPNVFEALKPVLLAKEKAENILIKYYTNMNWTIVRPGGLKSEPATGKAILTEDNTAIGSIHREDVAALVIQALDAANTEKKILSAVDPSITSSVSMEGKTVEAFALA</sequence>
<evidence type="ECO:0000256" key="2">
    <source>
        <dbReference type="ARBA" id="ARBA00022692"/>
    </source>
</evidence>
<evidence type="ECO:0000259" key="9">
    <source>
        <dbReference type="PROSITE" id="PS50125"/>
    </source>
</evidence>
<dbReference type="Proteomes" id="UP000198406">
    <property type="component" value="Unassembled WGS sequence"/>
</dbReference>
<name>A0A1Z5KS36_FISSO</name>
<evidence type="ECO:0000256" key="8">
    <source>
        <dbReference type="SAM" id="Phobius"/>
    </source>
</evidence>
<evidence type="ECO:0000256" key="7">
    <source>
        <dbReference type="SAM" id="MobiDB-lite"/>
    </source>
</evidence>
<dbReference type="GO" id="GO:0004016">
    <property type="term" value="F:adenylate cyclase activity"/>
    <property type="evidence" value="ECO:0007669"/>
    <property type="project" value="TreeGrafter"/>
</dbReference>
<dbReference type="InterPro" id="IPR050401">
    <property type="entry name" value="Cyclic_nucleotide_synthase"/>
</dbReference>
<dbReference type="GO" id="GO:0035556">
    <property type="term" value="P:intracellular signal transduction"/>
    <property type="evidence" value="ECO:0007669"/>
    <property type="project" value="InterPro"/>
</dbReference>
<dbReference type="PROSITE" id="PS50125">
    <property type="entry name" value="GUANYLATE_CYCLASE_2"/>
    <property type="match status" value="1"/>
</dbReference>
<gene>
    <name evidence="11" type="ORF">FisN_20Lh210</name>
</gene>